<keyword evidence="1" id="KW-0732">Signal</keyword>
<evidence type="ECO:0000313" key="2">
    <source>
        <dbReference type="EMBL" id="MBX62038.1"/>
    </source>
</evidence>
<protein>
    <submittedName>
        <fullName evidence="2">Uncharacterized protein</fullName>
    </submittedName>
</protein>
<organism evidence="2">
    <name type="scientific">Rhizophora mucronata</name>
    <name type="common">Asiatic mangrove</name>
    <dbReference type="NCBI Taxonomy" id="61149"/>
    <lineage>
        <taxon>Eukaryota</taxon>
        <taxon>Viridiplantae</taxon>
        <taxon>Streptophyta</taxon>
        <taxon>Embryophyta</taxon>
        <taxon>Tracheophyta</taxon>
        <taxon>Spermatophyta</taxon>
        <taxon>Magnoliopsida</taxon>
        <taxon>eudicotyledons</taxon>
        <taxon>Gunneridae</taxon>
        <taxon>Pentapetalae</taxon>
        <taxon>rosids</taxon>
        <taxon>fabids</taxon>
        <taxon>Malpighiales</taxon>
        <taxon>Rhizophoraceae</taxon>
        <taxon>Rhizophora</taxon>
    </lineage>
</organism>
<sequence length="38" mass="4614">MVLFLWHFFSSFLSQLQNVCHSEKEGIFHAFIQNLWKT</sequence>
<accession>A0A2P2Q4Z9</accession>
<proteinExistence type="predicted"/>
<reference evidence="2" key="1">
    <citation type="submission" date="2018-02" db="EMBL/GenBank/DDBJ databases">
        <title>Rhizophora mucronata_Transcriptome.</title>
        <authorList>
            <person name="Meera S.P."/>
            <person name="Sreeshan A."/>
            <person name="Augustine A."/>
        </authorList>
    </citation>
    <scope>NUCLEOTIDE SEQUENCE</scope>
    <source>
        <tissue evidence="2">Leaf</tissue>
    </source>
</reference>
<feature type="signal peptide" evidence="1">
    <location>
        <begin position="1"/>
        <end position="22"/>
    </location>
</feature>
<name>A0A2P2Q4Z9_RHIMU</name>
<feature type="chain" id="PRO_5015172919" evidence="1">
    <location>
        <begin position="23"/>
        <end position="38"/>
    </location>
</feature>
<dbReference type="EMBL" id="GGEC01081554">
    <property type="protein sequence ID" value="MBX62038.1"/>
    <property type="molecule type" value="Transcribed_RNA"/>
</dbReference>
<evidence type="ECO:0000256" key="1">
    <source>
        <dbReference type="SAM" id="SignalP"/>
    </source>
</evidence>
<dbReference type="AlphaFoldDB" id="A0A2P2Q4Z9"/>